<dbReference type="InterPro" id="IPR036390">
    <property type="entry name" value="WH_DNA-bd_sf"/>
</dbReference>
<dbReference type="Proteomes" id="UP000078290">
    <property type="component" value="Unassembled WGS sequence"/>
</dbReference>
<evidence type="ECO:0000313" key="6">
    <source>
        <dbReference type="Proteomes" id="UP000078290"/>
    </source>
</evidence>
<dbReference type="EMBL" id="LXMA01000014">
    <property type="protein sequence ID" value="OAT73087.1"/>
    <property type="molecule type" value="Genomic_DNA"/>
</dbReference>
<dbReference type="PANTHER" id="PTHR33204:SF1">
    <property type="entry name" value="TRANSCRIPTIONAL REGULATOR, MARR FAMILY"/>
    <property type="match status" value="1"/>
</dbReference>
<keyword evidence="3" id="KW-0804">Transcription</keyword>
<dbReference type="GO" id="GO:0003677">
    <property type="term" value="F:DNA binding"/>
    <property type="evidence" value="ECO:0007669"/>
    <property type="project" value="UniProtKB-KW"/>
</dbReference>
<dbReference type="Pfam" id="PF01638">
    <property type="entry name" value="HxlR"/>
    <property type="match status" value="1"/>
</dbReference>
<dbReference type="InterPro" id="IPR011991">
    <property type="entry name" value="ArsR-like_HTH"/>
</dbReference>
<reference evidence="6" key="1">
    <citation type="submission" date="2016-05" db="EMBL/GenBank/DDBJ databases">
        <authorList>
            <person name="Wang W."/>
            <person name="Zhu L."/>
        </authorList>
    </citation>
    <scope>NUCLEOTIDE SEQUENCE [LARGE SCALE GENOMIC DNA]</scope>
    <source>
        <strain evidence="6">W-2</strain>
    </source>
</reference>
<dbReference type="Gene3D" id="1.10.10.10">
    <property type="entry name" value="Winged helix-like DNA-binding domain superfamily/Winged helix DNA-binding domain"/>
    <property type="match status" value="1"/>
</dbReference>
<gene>
    <name evidence="5" type="ORF">A7K69_18850</name>
</gene>
<evidence type="ECO:0000256" key="3">
    <source>
        <dbReference type="ARBA" id="ARBA00023163"/>
    </source>
</evidence>
<evidence type="ECO:0000313" key="5">
    <source>
        <dbReference type="EMBL" id="OAT73087.1"/>
    </source>
</evidence>
<dbReference type="OrthoDB" id="9800966at2"/>
<evidence type="ECO:0000259" key="4">
    <source>
        <dbReference type="PROSITE" id="PS51118"/>
    </source>
</evidence>
<dbReference type="SUPFAM" id="SSF46785">
    <property type="entry name" value="Winged helix' DNA-binding domain"/>
    <property type="match status" value="1"/>
</dbReference>
<dbReference type="RefSeq" id="WP_064551376.1">
    <property type="nucleotide sequence ID" value="NZ_LXMA01000014.1"/>
</dbReference>
<evidence type="ECO:0000256" key="1">
    <source>
        <dbReference type="ARBA" id="ARBA00023015"/>
    </source>
</evidence>
<dbReference type="InterPro" id="IPR036388">
    <property type="entry name" value="WH-like_DNA-bd_sf"/>
</dbReference>
<sequence length="121" mass="13908">MSKKIQTSCPPSNLCPKFEAAMKLLSKRWVGFIISQLLEGKTRFSEIEASIPISGRLLSERLKELEEEGIVRRNVYPEVPVRIEYTLTEKGRALQTVIESIEQWAQTWIDVKNSDPQKSQM</sequence>
<dbReference type="PANTHER" id="PTHR33204">
    <property type="entry name" value="TRANSCRIPTIONAL REGULATOR, MARR FAMILY"/>
    <property type="match status" value="1"/>
</dbReference>
<dbReference type="AlphaFoldDB" id="A0A1B7KSN3"/>
<dbReference type="PROSITE" id="PS51118">
    <property type="entry name" value="HTH_HXLR"/>
    <property type="match status" value="1"/>
</dbReference>
<comment type="caution">
    <text evidence="5">The sequence shown here is derived from an EMBL/GenBank/DDBJ whole genome shotgun (WGS) entry which is preliminary data.</text>
</comment>
<keyword evidence="2" id="KW-0238">DNA-binding</keyword>
<dbReference type="InterPro" id="IPR002577">
    <property type="entry name" value="HTH_HxlR"/>
</dbReference>
<evidence type="ECO:0000256" key="2">
    <source>
        <dbReference type="ARBA" id="ARBA00023125"/>
    </source>
</evidence>
<proteinExistence type="predicted"/>
<dbReference type="CDD" id="cd00090">
    <property type="entry name" value="HTH_ARSR"/>
    <property type="match status" value="1"/>
</dbReference>
<accession>A0A1B7KSN3</accession>
<organism evidence="5 6">
    <name type="scientific">Parageobacillus thermoglucosidasius</name>
    <name type="common">Geobacillus thermoglucosidasius</name>
    <dbReference type="NCBI Taxonomy" id="1426"/>
    <lineage>
        <taxon>Bacteria</taxon>
        <taxon>Bacillati</taxon>
        <taxon>Bacillota</taxon>
        <taxon>Bacilli</taxon>
        <taxon>Bacillales</taxon>
        <taxon>Anoxybacillaceae</taxon>
        <taxon>Parageobacillus</taxon>
    </lineage>
</organism>
<feature type="domain" description="HTH hxlR-type" evidence="4">
    <location>
        <begin position="15"/>
        <end position="113"/>
    </location>
</feature>
<protein>
    <submittedName>
        <fullName evidence="5">HxlR family transcriptional regulator</fullName>
    </submittedName>
</protein>
<name>A0A1B7KSN3_PARTM</name>
<keyword evidence="1" id="KW-0805">Transcription regulation</keyword>